<feature type="transmembrane region" description="Helical" evidence="1">
    <location>
        <begin position="115"/>
        <end position="134"/>
    </location>
</feature>
<dbReference type="AlphaFoldDB" id="A0A0M2NBD2"/>
<dbReference type="Pfam" id="PF20122">
    <property type="entry name" value="DUF6512"/>
    <property type="match status" value="1"/>
</dbReference>
<feature type="transmembrane region" description="Helical" evidence="1">
    <location>
        <begin position="89"/>
        <end position="109"/>
    </location>
</feature>
<protein>
    <submittedName>
        <fullName evidence="2">Uncharacterized protein</fullName>
    </submittedName>
</protein>
<keyword evidence="1" id="KW-0472">Membrane</keyword>
<comment type="caution">
    <text evidence="2">The sequence shown here is derived from an EMBL/GenBank/DDBJ whole genome shotgun (WGS) entry which is preliminary data.</text>
</comment>
<evidence type="ECO:0000313" key="3">
    <source>
        <dbReference type="Proteomes" id="UP000034076"/>
    </source>
</evidence>
<keyword evidence="1" id="KW-1133">Transmembrane helix</keyword>
<name>A0A0M2NBD2_9FIRM</name>
<keyword evidence="1" id="KW-0812">Transmembrane</keyword>
<feature type="transmembrane region" description="Helical" evidence="1">
    <location>
        <begin position="61"/>
        <end position="77"/>
    </location>
</feature>
<dbReference type="OrthoDB" id="48209at2"/>
<accession>A0A0M2NBD2</accession>
<sequence length="186" mass="21500">MNQRNMLSLPDQDLKRLEIIGAIIVCILAPVFHFLFEWSGDNTFVGIFAAVNESVWEHTKIVYFPFLFYSIAEYFILRPDFRQFFAAKTLSMSLILLLMITFFYTYSGMFGMESLIIDIIFTFVLTILVFYLSYRFYTSGTDFDNVFLLIVILFAAILAMELFFTAFPPEIPLFQDSVTGSFGFPG</sequence>
<reference evidence="2 3" key="1">
    <citation type="submission" date="2015-04" db="EMBL/GenBank/DDBJ databases">
        <title>Draft genome sequence of bacteremic isolate Catabacter hongkongensis type strain HKU16T.</title>
        <authorList>
            <person name="Lau S.K."/>
            <person name="Teng J.L."/>
            <person name="Huang Y."/>
            <person name="Curreem S.O."/>
            <person name="Tsui S.K."/>
            <person name="Woo P.C."/>
        </authorList>
    </citation>
    <scope>NUCLEOTIDE SEQUENCE [LARGE SCALE GENOMIC DNA]</scope>
    <source>
        <strain evidence="2 3">HKU16</strain>
    </source>
</reference>
<feature type="transmembrane region" description="Helical" evidence="1">
    <location>
        <begin position="146"/>
        <end position="167"/>
    </location>
</feature>
<dbReference type="Proteomes" id="UP000034076">
    <property type="component" value="Unassembled WGS sequence"/>
</dbReference>
<dbReference type="InterPro" id="IPR045407">
    <property type="entry name" value="DUF6512"/>
</dbReference>
<organism evidence="2 3">
    <name type="scientific">Christensenella hongkongensis</name>
    <dbReference type="NCBI Taxonomy" id="270498"/>
    <lineage>
        <taxon>Bacteria</taxon>
        <taxon>Bacillati</taxon>
        <taxon>Bacillota</taxon>
        <taxon>Clostridia</taxon>
        <taxon>Christensenellales</taxon>
        <taxon>Christensenellaceae</taxon>
        <taxon>Christensenella</taxon>
    </lineage>
</organism>
<keyword evidence="3" id="KW-1185">Reference proteome</keyword>
<dbReference type="STRING" id="270498.CHK_2719"/>
<gene>
    <name evidence="2" type="ORF">CHK_2719</name>
</gene>
<evidence type="ECO:0000256" key="1">
    <source>
        <dbReference type="SAM" id="Phobius"/>
    </source>
</evidence>
<feature type="transmembrane region" description="Helical" evidence="1">
    <location>
        <begin position="20"/>
        <end position="36"/>
    </location>
</feature>
<dbReference type="RefSeq" id="WP_052740595.1">
    <property type="nucleotide sequence ID" value="NZ_LAYJ01000118.1"/>
</dbReference>
<evidence type="ECO:0000313" key="2">
    <source>
        <dbReference type="EMBL" id="KKI49809.1"/>
    </source>
</evidence>
<proteinExistence type="predicted"/>
<dbReference type="EMBL" id="LAYJ01000118">
    <property type="protein sequence ID" value="KKI49809.1"/>
    <property type="molecule type" value="Genomic_DNA"/>
</dbReference>